<dbReference type="HOGENOM" id="CLU_124367_2_0_6"/>
<keyword evidence="3" id="KW-1185">Reference proteome</keyword>
<reference evidence="2 3" key="1">
    <citation type="submission" date="2014-07" db="EMBL/GenBank/DDBJ databases">
        <authorList>
            <person name="Urmite Genomes Urmite Genomes"/>
        </authorList>
    </citation>
    <scope>NUCLEOTIDE SEQUENCE [LARGE SCALE GENOMIC DNA]</scope>
    <source>
        <strain evidence="2 3">20_BN</strain>
    </source>
</reference>
<dbReference type="AlphaFoldDB" id="A0A078LR66"/>
<dbReference type="eggNOG" id="ENOG5033B9B">
    <property type="taxonomic scope" value="Bacteria"/>
</dbReference>
<evidence type="ECO:0000313" key="3">
    <source>
        <dbReference type="Proteomes" id="UP000053902"/>
    </source>
</evidence>
<accession>A0A078LR66</accession>
<name>A0A078LR66_9PSED</name>
<dbReference type="Proteomes" id="UP000053902">
    <property type="component" value="Unassembled WGS sequence"/>
</dbReference>
<evidence type="ECO:0000313" key="2">
    <source>
        <dbReference type="EMBL" id="CDZ93584.1"/>
    </source>
</evidence>
<gene>
    <name evidence="2" type="ORF">BN1079_00876</name>
</gene>
<dbReference type="STRING" id="1499686.BN1079_00876"/>
<protein>
    <submittedName>
        <fullName evidence="2">Phage P2 LysB-like protein</fullName>
    </submittedName>
</protein>
<dbReference type="InterPro" id="IPR020000">
    <property type="entry name" value="Phage_P2_LysB"/>
</dbReference>
<sequence length="147" mass="16568">MTITRQLAYGLALVAALCLLVWMQQQRITTAEARADIATERLQTANERNARQAQTITRLTGEVATQRLAQLSLQQTTASVRQEHATDQVQKKEQRREDLPHQSWADQPLPAAARRLHQRPAITGADGYRQWLSSRHALHTQPSGADR</sequence>
<dbReference type="EMBL" id="CCSF01000001">
    <property type="protein sequence ID" value="CDZ93584.1"/>
    <property type="molecule type" value="Genomic_DNA"/>
</dbReference>
<proteinExistence type="predicted"/>
<feature type="compositionally biased region" description="Basic and acidic residues" evidence="1">
    <location>
        <begin position="81"/>
        <end position="100"/>
    </location>
</feature>
<feature type="region of interest" description="Disordered" evidence="1">
    <location>
        <begin position="75"/>
        <end position="121"/>
    </location>
</feature>
<dbReference type="OrthoDB" id="8658549at2"/>
<dbReference type="RefSeq" id="WP_037022567.1">
    <property type="nucleotide sequence ID" value="NZ_CCSF01000001.1"/>
</dbReference>
<dbReference type="NCBIfam" id="TIGR03495">
    <property type="entry name" value="phage_LysB"/>
    <property type="match status" value="1"/>
</dbReference>
<evidence type="ECO:0000256" key="1">
    <source>
        <dbReference type="SAM" id="MobiDB-lite"/>
    </source>
</evidence>
<organism evidence="2 3">
    <name type="scientific">Pseudomonas saudiphocaensis</name>
    <dbReference type="NCBI Taxonomy" id="1499686"/>
    <lineage>
        <taxon>Bacteria</taxon>
        <taxon>Pseudomonadati</taxon>
        <taxon>Pseudomonadota</taxon>
        <taxon>Gammaproteobacteria</taxon>
        <taxon>Pseudomonadales</taxon>
        <taxon>Pseudomonadaceae</taxon>
        <taxon>Pseudomonas</taxon>
    </lineage>
</organism>